<dbReference type="Proteomes" id="UP000290637">
    <property type="component" value="Chromosome"/>
</dbReference>
<evidence type="ECO:0000313" key="3">
    <source>
        <dbReference type="Proteomes" id="UP000290637"/>
    </source>
</evidence>
<dbReference type="Pfam" id="PF00300">
    <property type="entry name" value="His_Phos_1"/>
    <property type="match status" value="1"/>
</dbReference>
<dbReference type="CDD" id="cd07040">
    <property type="entry name" value="HP"/>
    <property type="match status" value="1"/>
</dbReference>
<dbReference type="OrthoDB" id="8685508at2"/>
<keyword evidence="1" id="KW-0732">Signal</keyword>
<keyword evidence="3" id="KW-1185">Reference proteome</keyword>
<feature type="chain" id="PRO_5020794231" evidence="1">
    <location>
        <begin position="22"/>
        <end position="196"/>
    </location>
</feature>
<dbReference type="InterPro" id="IPR029033">
    <property type="entry name" value="His_PPase_superfam"/>
</dbReference>
<dbReference type="KEGG" id="plue:EWM63_26450"/>
<reference evidence="2 3" key="1">
    <citation type="submission" date="2019-02" db="EMBL/GenBank/DDBJ databases">
        <title>Draft Genome Sequences of Six Type Strains of the Genus Massilia.</title>
        <authorList>
            <person name="Miess H."/>
            <person name="Frediansyhah A."/>
            <person name="Gross H."/>
        </authorList>
    </citation>
    <scope>NUCLEOTIDE SEQUENCE [LARGE SCALE GENOMIC DNA]</scope>
    <source>
        <strain evidence="2 3">DSM 17473</strain>
    </source>
</reference>
<feature type="signal peptide" evidence="1">
    <location>
        <begin position="1"/>
        <end position="21"/>
    </location>
</feature>
<accession>A0A4P6L3D6</accession>
<proteinExistence type="predicted"/>
<organism evidence="2 3">
    <name type="scientific">Pseudoduganella lutea</name>
    <dbReference type="NCBI Taxonomy" id="321985"/>
    <lineage>
        <taxon>Bacteria</taxon>
        <taxon>Pseudomonadati</taxon>
        <taxon>Pseudomonadota</taxon>
        <taxon>Betaproteobacteria</taxon>
        <taxon>Burkholderiales</taxon>
        <taxon>Oxalobacteraceae</taxon>
        <taxon>Telluria group</taxon>
        <taxon>Pseudoduganella</taxon>
    </lineage>
</organism>
<dbReference type="RefSeq" id="WP_130189199.1">
    <property type="nucleotide sequence ID" value="NZ_CP035913.1"/>
</dbReference>
<name>A0A4P6L3D6_9BURK</name>
<sequence>MFRSLAASLFALASLQLPVFAASAADETALWKRLASGGHVIVMRHAATTPGVGDPSGFRLGDCKTQRNLSPAGRADAKAIGAAFHAHAVPPGRVLTSRYCRCVDTAELAFGRAEPAEMIDSTWQQDSATQDRKVAAVRKYVATFSEPGNLVLVTHDVNVRALTGESLAQGEMVVAKAKADGSLEVLGTLGVPRPGR</sequence>
<evidence type="ECO:0000256" key="1">
    <source>
        <dbReference type="SAM" id="SignalP"/>
    </source>
</evidence>
<dbReference type="SUPFAM" id="SSF53254">
    <property type="entry name" value="Phosphoglycerate mutase-like"/>
    <property type="match status" value="1"/>
</dbReference>
<evidence type="ECO:0000313" key="2">
    <source>
        <dbReference type="EMBL" id="QBE66090.1"/>
    </source>
</evidence>
<dbReference type="EMBL" id="CP035913">
    <property type="protein sequence ID" value="QBE66090.1"/>
    <property type="molecule type" value="Genomic_DNA"/>
</dbReference>
<dbReference type="SMART" id="SM00855">
    <property type="entry name" value="PGAM"/>
    <property type="match status" value="1"/>
</dbReference>
<dbReference type="AlphaFoldDB" id="A0A4P6L3D6"/>
<dbReference type="Gene3D" id="3.40.50.1240">
    <property type="entry name" value="Phosphoglycerate mutase-like"/>
    <property type="match status" value="1"/>
</dbReference>
<dbReference type="InterPro" id="IPR013078">
    <property type="entry name" value="His_Pase_superF_clade-1"/>
</dbReference>
<gene>
    <name evidence="2" type="ORF">EWM63_26450</name>
</gene>
<protein>
    <submittedName>
        <fullName evidence="2">Histidine phosphatase family protein</fullName>
    </submittedName>
</protein>